<dbReference type="InterPro" id="IPR004090">
    <property type="entry name" value="Chemotax_Me-accpt_rcpt"/>
</dbReference>
<keyword evidence="5" id="KW-0472">Membrane</keyword>
<dbReference type="SUPFAM" id="SSF58104">
    <property type="entry name" value="Methyl-accepting chemotaxis protein (MCP) signaling domain"/>
    <property type="match status" value="2"/>
</dbReference>
<feature type="transmembrane region" description="Helical" evidence="5">
    <location>
        <begin position="189"/>
        <end position="210"/>
    </location>
</feature>
<evidence type="ECO:0000256" key="5">
    <source>
        <dbReference type="SAM" id="Phobius"/>
    </source>
</evidence>
<feature type="region of interest" description="Disordered" evidence="4">
    <location>
        <begin position="745"/>
        <end position="764"/>
    </location>
</feature>
<organism evidence="8 9">
    <name type="scientific">Desulfocucumis palustris</name>
    <dbReference type="NCBI Taxonomy" id="1898651"/>
    <lineage>
        <taxon>Bacteria</taxon>
        <taxon>Bacillati</taxon>
        <taxon>Bacillota</taxon>
        <taxon>Clostridia</taxon>
        <taxon>Eubacteriales</taxon>
        <taxon>Desulfocucumaceae</taxon>
        <taxon>Desulfocucumis</taxon>
    </lineage>
</organism>
<protein>
    <submittedName>
        <fullName evidence="8">Methyl-accepting chemotaxis protein I</fullName>
    </submittedName>
</protein>
<dbReference type="Gene3D" id="1.20.120.1530">
    <property type="match status" value="2"/>
</dbReference>
<evidence type="ECO:0000256" key="2">
    <source>
        <dbReference type="ARBA" id="ARBA00029447"/>
    </source>
</evidence>
<dbReference type="InterPro" id="IPR003660">
    <property type="entry name" value="HAMP_dom"/>
</dbReference>
<dbReference type="Pfam" id="PF12729">
    <property type="entry name" value="4HB_MCP_1"/>
    <property type="match status" value="1"/>
</dbReference>
<feature type="region of interest" description="Disordered" evidence="4">
    <location>
        <begin position="787"/>
        <end position="849"/>
    </location>
</feature>
<keyword evidence="1" id="KW-0145">Chemotaxis</keyword>
<dbReference type="CDD" id="cd19411">
    <property type="entry name" value="MCP2201-like_sensor"/>
    <property type="match status" value="1"/>
</dbReference>
<reference evidence="9" key="1">
    <citation type="submission" date="2018-02" db="EMBL/GenBank/DDBJ databases">
        <title>Genome sequence of Desulfocucumis palustris strain NAW-5.</title>
        <authorList>
            <person name="Watanabe M."/>
            <person name="Kojima H."/>
            <person name="Fukui M."/>
        </authorList>
    </citation>
    <scope>NUCLEOTIDE SEQUENCE [LARGE SCALE GENOMIC DNA]</scope>
    <source>
        <strain evidence="9">NAW-5</strain>
    </source>
</reference>
<sequence length="849" mass="91797">MKIGNMKIGTRLGLGFGLVLILMIALSITGVGNMGKINGDLEQIYDNTSKIILANEMMNSMDAISREIQTLLLLQDPGAKQESYDRIQEARKKYGEAFDKLKDMEDSAEGKTLLDKVQNVINDAAASNNKVIELGMANNTVEAIPLLINQSLPGMTKISESLEEVVNYQQDQSKLDFDESVEAYGQARLLMFLLGGIALGLGILIAFFIARSVSNPVKKLTSMADKLALGDVNVEIEANTNDEIGMLSRSFKTMAENIKESAIAAQKVAAGELDVEVKVRSDKDMLGNNLGMMVKTIKNLLKETNTLIQAIREGKLDIRGNASSFPGGWGEMVDGINKLVDAFVGPINVTAEYVERISKGNLPPQITETYYGDFNEIKNNLNRCIDTINGLVSESLTLSGAAVEGRLQTRGDANKFQGSYRDIIKGVNDTLDAVIDPINEAAKCLKEMSKGHLEVRVTGKYQGDHAIIKDALNTTLEALNEILKKETLRCLQEMAKGNLDVAVTGQYQGDFAVIKEALNTTIYDLNQILSQVSVAMVQVSTGAQQVSDASQTLSQAAAESASSMEQITSSMQEINAQTRQNADNAVQANQLATQARGNAEKGNEQMAQMVRAMNDINESASNISKIIKAIDEIAFQTNLLALNAAVEAARAGKHGKGFTVVAEEVRNLAQRSARAAKETAEMIEGSIKKTEVGTRIAEETSGALEEIVLGVTRITDLISEIASASKEQALGIGQINQGLNQMDQVTQQNSANSEELASASEEMSSQALQVKEMLNKFKLQRHGGNFAAEEPSAGRHPQASRRRVQPPEVRGNTREVKTSMAEAAATSSAGADIRPEDIISLDDTDYGKF</sequence>
<dbReference type="Pfam" id="PF18947">
    <property type="entry name" value="HAMP_2"/>
    <property type="match status" value="3"/>
</dbReference>
<accession>A0A2L2XGI2</accession>
<feature type="domain" description="HAMP" evidence="7">
    <location>
        <begin position="211"/>
        <end position="263"/>
    </location>
</feature>
<dbReference type="PRINTS" id="PR00260">
    <property type="entry name" value="CHEMTRNSDUCR"/>
</dbReference>
<feature type="domain" description="HAMP" evidence="7">
    <location>
        <begin position="341"/>
        <end position="393"/>
    </location>
</feature>
<keyword evidence="5" id="KW-0812">Transmembrane</keyword>
<dbReference type="Proteomes" id="UP000239549">
    <property type="component" value="Unassembled WGS sequence"/>
</dbReference>
<keyword evidence="9" id="KW-1185">Reference proteome</keyword>
<dbReference type="SMART" id="SM00283">
    <property type="entry name" value="MA"/>
    <property type="match status" value="1"/>
</dbReference>
<dbReference type="InterPro" id="IPR024478">
    <property type="entry name" value="HlyB_4HB_MCP"/>
</dbReference>
<keyword evidence="3" id="KW-0807">Transducer</keyword>
<evidence type="ECO:0000256" key="3">
    <source>
        <dbReference type="PROSITE-ProRule" id="PRU00284"/>
    </source>
</evidence>
<dbReference type="CDD" id="cd06225">
    <property type="entry name" value="HAMP"/>
    <property type="match status" value="1"/>
</dbReference>
<dbReference type="Pfam" id="PF00672">
    <property type="entry name" value="HAMP"/>
    <property type="match status" value="1"/>
</dbReference>
<dbReference type="PROSITE" id="PS50885">
    <property type="entry name" value="HAMP"/>
    <property type="match status" value="3"/>
</dbReference>
<evidence type="ECO:0000313" key="8">
    <source>
        <dbReference type="EMBL" id="GBF35104.1"/>
    </source>
</evidence>
<dbReference type="PROSITE" id="PS50111">
    <property type="entry name" value="CHEMOTAXIS_TRANSDUC_2"/>
    <property type="match status" value="1"/>
</dbReference>
<proteinExistence type="inferred from homology"/>
<gene>
    <name evidence="8" type="ORF">DCCM_4227</name>
</gene>
<dbReference type="CDD" id="cd11386">
    <property type="entry name" value="MCP_signal"/>
    <property type="match status" value="1"/>
</dbReference>
<dbReference type="InterPro" id="IPR004089">
    <property type="entry name" value="MCPsignal_dom"/>
</dbReference>
<comment type="caution">
    <text evidence="8">The sequence shown here is derived from an EMBL/GenBank/DDBJ whole genome shotgun (WGS) entry which is preliminary data.</text>
</comment>
<evidence type="ECO:0000259" key="7">
    <source>
        <dbReference type="PROSITE" id="PS50885"/>
    </source>
</evidence>
<dbReference type="GO" id="GO:0007165">
    <property type="term" value="P:signal transduction"/>
    <property type="evidence" value="ECO:0007669"/>
    <property type="project" value="UniProtKB-KW"/>
</dbReference>
<feature type="domain" description="Methyl-accepting transducer" evidence="6">
    <location>
        <begin position="535"/>
        <end position="764"/>
    </location>
</feature>
<dbReference type="SUPFAM" id="SSF158472">
    <property type="entry name" value="HAMP domain-like"/>
    <property type="match status" value="1"/>
</dbReference>
<dbReference type="PANTHER" id="PTHR43531:SF11">
    <property type="entry name" value="METHYL-ACCEPTING CHEMOTAXIS PROTEIN 3"/>
    <property type="match status" value="1"/>
</dbReference>
<name>A0A2L2XGI2_9FIRM</name>
<dbReference type="OrthoDB" id="9814363at2"/>
<dbReference type="GO" id="GO:0005886">
    <property type="term" value="C:plasma membrane"/>
    <property type="evidence" value="ECO:0007669"/>
    <property type="project" value="TreeGrafter"/>
</dbReference>
<dbReference type="Pfam" id="PF00015">
    <property type="entry name" value="MCPsignal"/>
    <property type="match status" value="1"/>
</dbReference>
<dbReference type="AlphaFoldDB" id="A0A2L2XGI2"/>
<feature type="transmembrane region" description="Helical" evidence="5">
    <location>
        <begin position="12"/>
        <end position="32"/>
    </location>
</feature>
<dbReference type="GO" id="GO:0006935">
    <property type="term" value="P:chemotaxis"/>
    <property type="evidence" value="ECO:0007669"/>
    <property type="project" value="UniProtKB-KW"/>
</dbReference>
<evidence type="ECO:0000259" key="6">
    <source>
        <dbReference type="PROSITE" id="PS50111"/>
    </source>
</evidence>
<dbReference type="GO" id="GO:0004888">
    <property type="term" value="F:transmembrane signaling receptor activity"/>
    <property type="evidence" value="ECO:0007669"/>
    <property type="project" value="InterPro"/>
</dbReference>
<dbReference type="Gene3D" id="1.10.287.950">
    <property type="entry name" value="Methyl-accepting chemotaxis protein"/>
    <property type="match status" value="1"/>
</dbReference>
<keyword evidence="5" id="KW-1133">Transmembrane helix</keyword>
<feature type="compositionally biased region" description="Acidic residues" evidence="4">
    <location>
        <begin position="839"/>
        <end position="849"/>
    </location>
</feature>
<evidence type="ECO:0000313" key="9">
    <source>
        <dbReference type="Proteomes" id="UP000239549"/>
    </source>
</evidence>
<dbReference type="SMART" id="SM00304">
    <property type="entry name" value="HAMP"/>
    <property type="match status" value="3"/>
</dbReference>
<evidence type="ECO:0000256" key="4">
    <source>
        <dbReference type="SAM" id="MobiDB-lite"/>
    </source>
</evidence>
<dbReference type="EMBL" id="BFAV01000157">
    <property type="protein sequence ID" value="GBF35104.1"/>
    <property type="molecule type" value="Genomic_DNA"/>
</dbReference>
<feature type="domain" description="HAMP" evidence="7">
    <location>
        <begin position="432"/>
        <end position="484"/>
    </location>
</feature>
<dbReference type="InterPro" id="IPR047347">
    <property type="entry name" value="YvaQ-like_sensor"/>
</dbReference>
<feature type="compositionally biased region" description="Low complexity" evidence="4">
    <location>
        <begin position="819"/>
        <end position="831"/>
    </location>
</feature>
<dbReference type="RefSeq" id="WP_104373227.1">
    <property type="nucleotide sequence ID" value="NZ_BFAV01000157.1"/>
</dbReference>
<dbReference type="FunFam" id="1.10.287.950:FF:000001">
    <property type="entry name" value="Methyl-accepting chemotaxis sensory transducer"/>
    <property type="match status" value="1"/>
</dbReference>
<dbReference type="PANTHER" id="PTHR43531">
    <property type="entry name" value="PROTEIN ICFG"/>
    <property type="match status" value="1"/>
</dbReference>
<dbReference type="InterPro" id="IPR051310">
    <property type="entry name" value="MCP_chemotaxis"/>
</dbReference>
<feature type="compositionally biased region" description="Low complexity" evidence="4">
    <location>
        <begin position="748"/>
        <end position="764"/>
    </location>
</feature>
<comment type="similarity">
    <text evidence="2">Belongs to the methyl-accepting chemotaxis (MCP) protein family.</text>
</comment>
<dbReference type="Gene3D" id="6.10.340.10">
    <property type="match status" value="1"/>
</dbReference>
<evidence type="ECO:0000256" key="1">
    <source>
        <dbReference type="ARBA" id="ARBA00022500"/>
    </source>
</evidence>